<protein>
    <submittedName>
        <fullName evidence="2">Mannose-6-phosphate isomerase</fullName>
    </submittedName>
</protein>
<dbReference type="SUPFAM" id="SSF51182">
    <property type="entry name" value="RmlC-like cupins"/>
    <property type="match status" value="1"/>
</dbReference>
<gene>
    <name evidence="2" type="ORF">CHR90_13875</name>
</gene>
<dbReference type="GO" id="GO:0005976">
    <property type="term" value="P:polysaccharide metabolic process"/>
    <property type="evidence" value="ECO:0007669"/>
    <property type="project" value="InterPro"/>
</dbReference>
<dbReference type="GO" id="GO:0009298">
    <property type="term" value="P:GDP-mannose biosynthetic process"/>
    <property type="evidence" value="ECO:0007669"/>
    <property type="project" value="TreeGrafter"/>
</dbReference>
<dbReference type="PANTHER" id="PTHR46390">
    <property type="entry name" value="MANNOSE-1-PHOSPHATE GUANYLYLTRANSFERASE"/>
    <property type="match status" value="1"/>
</dbReference>
<evidence type="ECO:0000259" key="1">
    <source>
        <dbReference type="Pfam" id="PF01050"/>
    </source>
</evidence>
<dbReference type="InterPro" id="IPR014710">
    <property type="entry name" value="RmlC-like_jellyroll"/>
</dbReference>
<dbReference type="InterPro" id="IPR001538">
    <property type="entry name" value="Man6P_isomerase-2_C"/>
</dbReference>
<keyword evidence="3" id="KW-1185">Reference proteome</keyword>
<dbReference type="InterPro" id="IPR011051">
    <property type="entry name" value="RmlC_Cupin_sf"/>
</dbReference>
<dbReference type="OrthoDB" id="9806359at2"/>
<dbReference type="AlphaFoldDB" id="A0A255XM49"/>
<name>A0A255XM49_9PROT</name>
<dbReference type="Gene3D" id="2.60.120.10">
    <property type="entry name" value="Jelly Rolls"/>
    <property type="match status" value="1"/>
</dbReference>
<feature type="domain" description="Mannose-6-phosphate isomerase type II C-terminal" evidence="1">
    <location>
        <begin position="5"/>
        <end position="108"/>
    </location>
</feature>
<accession>A0A255XM49</accession>
<dbReference type="PANTHER" id="PTHR46390:SF1">
    <property type="entry name" value="MANNOSE-1-PHOSPHATE GUANYLYLTRANSFERASE"/>
    <property type="match status" value="1"/>
</dbReference>
<dbReference type="GO" id="GO:0004475">
    <property type="term" value="F:mannose-1-phosphate guanylyltransferase (GTP) activity"/>
    <property type="evidence" value="ECO:0007669"/>
    <property type="project" value="TreeGrafter"/>
</dbReference>
<dbReference type="Proteomes" id="UP000216361">
    <property type="component" value="Unassembled WGS sequence"/>
</dbReference>
<keyword evidence="2" id="KW-0413">Isomerase</keyword>
<dbReference type="GO" id="GO:0016853">
    <property type="term" value="F:isomerase activity"/>
    <property type="evidence" value="ECO:0007669"/>
    <property type="project" value="UniProtKB-KW"/>
</dbReference>
<proteinExistence type="predicted"/>
<dbReference type="RefSeq" id="WP_094409611.1">
    <property type="nucleotide sequence ID" value="NZ_BMJZ01000002.1"/>
</dbReference>
<sequence length="115" mass="12898">MEIGHRPWGQYEVLLDADTYKVKRITVLPGQRLSLQMHHRRAEHWAIVAGAAEVTVNETVTQLAVGEHVYIPVEAKHRIANPGSEPLVFIEVQTGSYTGEDDIVRFSDDYGRTAS</sequence>
<organism evidence="2 3">
    <name type="scientific">Elstera cyanobacteriorum</name>
    <dbReference type="NCBI Taxonomy" id="2022747"/>
    <lineage>
        <taxon>Bacteria</taxon>
        <taxon>Pseudomonadati</taxon>
        <taxon>Pseudomonadota</taxon>
        <taxon>Alphaproteobacteria</taxon>
        <taxon>Rhodospirillales</taxon>
        <taxon>Rhodospirillaceae</taxon>
        <taxon>Elstera</taxon>
    </lineage>
</organism>
<comment type="caution">
    <text evidence="2">The sequence shown here is derived from an EMBL/GenBank/DDBJ whole genome shotgun (WGS) entry which is preliminary data.</text>
</comment>
<evidence type="ECO:0000313" key="2">
    <source>
        <dbReference type="EMBL" id="OYQ18049.1"/>
    </source>
</evidence>
<dbReference type="Pfam" id="PF01050">
    <property type="entry name" value="MannoseP_isomer"/>
    <property type="match status" value="1"/>
</dbReference>
<dbReference type="EMBL" id="NOXS01000033">
    <property type="protein sequence ID" value="OYQ18049.1"/>
    <property type="molecule type" value="Genomic_DNA"/>
</dbReference>
<reference evidence="2 3" key="1">
    <citation type="submission" date="2017-07" db="EMBL/GenBank/DDBJ databases">
        <title>Elstera cyanobacteriorum sp. nov., a novel bacterium isolated from cyanobacterial aggregates in a eutrophic lake.</title>
        <authorList>
            <person name="Cai H."/>
        </authorList>
    </citation>
    <scope>NUCLEOTIDE SEQUENCE [LARGE SCALE GENOMIC DNA]</scope>
    <source>
        <strain evidence="2 3">TH019</strain>
    </source>
</reference>
<dbReference type="CDD" id="cd02213">
    <property type="entry name" value="cupin_PMI_typeII_C"/>
    <property type="match status" value="1"/>
</dbReference>
<dbReference type="InterPro" id="IPR051161">
    <property type="entry name" value="Mannose-6P_isomerase_type2"/>
</dbReference>
<evidence type="ECO:0000313" key="3">
    <source>
        <dbReference type="Proteomes" id="UP000216361"/>
    </source>
</evidence>